<evidence type="ECO:0000313" key="6">
    <source>
        <dbReference type="EMBL" id="RMZ97280.1"/>
    </source>
</evidence>
<evidence type="ECO:0000313" key="7">
    <source>
        <dbReference type="Proteomes" id="UP000276133"/>
    </source>
</evidence>
<keyword evidence="3" id="KW-0325">Glycoprotein</keyword>
<evidence type="ECO:0000256" key="2">
    <source>
        <dbReference type="ARBA" id="ARBA00022679"/>
    </source>
</evidence>
<dbReference type="GO" id="GO:0016757">
    <property type="term" value="F:glycosyltransferase activity"/>
    <property type="evidence" value="ECO:0007669"/>
    <property type="project" value="UniProtKB-KW"/>
</dbReference>
<keyword evidence="2" id="KW-0808">Transferase</keyword>
<evidence type="ECO:0000256" key="1">
    <source>
        <dbReference type="ARBA" id="ARBA00022676"/>
    </source>
</evidence>
<feature type="transmembrane region" description="Helical" evidence="4">
    <location>
        <begin position="43"/>
        <end position="60"/>
    </location>
</feature>
<dbReference type="PANTHER" id="PTHR20961">
    <property type="entry name" value="GLYCOSYLTRANSFERASE"/>
    <property type="match status" value="1"/>
</dbReference>
<proteinExistence type="predicted"/>
<accession>A0A3M7PEW4</accession>
<evidence type="ECO:0000256" key="3">
    <source>
        <dbReference type="ARBA" id="ARBA00023180"/>
    </source>
</evidence>
<sequence>MYKKNTRFYRLLRCSNIKIKKKEEFDLIICIPEKRICTQNPKMHMGLLYLFFIMCLAILMKEIHSMCYSVMCSLGIECFDKTRECVNLLFSKNPFLLRDDVNFHSELVECNDYSDLTTFCLYKNICNVFFVTNSIHKQKIILNETVPILFFPIMADLNFLLTNSPYFDEPFKWNKGCHSYIGFNFPYSNIYHWAKKLIILFQFKNSPNENRFCDDFQTIQIFSKKKENLGDWQTKFFELTLSMSKEKIIKHDSKSNLMQCFDYLFVPGTANYLFRSPKEAIIFRNQISSKKDINFERKKIIFLKRKKNRFIVNQKELDDFISSKFIKEDLSFVSTENLNFDQQVLLFSKAKLLISIHGAGLTNVIFMPSSSVVLEIFPPNFFNEIEYKQWSNLFSFYSRQTSRLLY</sequence>
<evidence type="ECO:0000259" key="5">
    <source>
        <dbReference type="Pfam" id="PF04577"/>
    </source>
</evidence>
<dbReference type="OrthoDB" id="529273at2759"/>
<keyword evidence="7" id="KW-1185">Reference proteome</keyword>
<protein>
    <submittedName>
        <fullName evidence="6">DUF563 domain-containing</fullName>
    </submittedName>
</protein>
<name>A0A3M7PEW4_BRAPC</name>
<keyword evidence="1" id="KW-0328">Glycosyltransferase</keyword>
<dbReference type="EMBL" id="REGN01011517">
    <property type="protein sequence ID" value="RMZ97280.1"/>
    <property type="molecule type" value="Genomic_DNA"/>
</dbReference>
<dbReference type="AlphaFoldDB" id="A0A3M7PEW4"/>
<keyword evidence="4" id="KW-0812">Transmembrane</keyword>
<gene>
    <name evidence="6" type="ORF">BpHYR1_014637</name>
</gene>
<dbReference type="Proteomes" id="UP000276133">
    <property type="component" value="Unassembled WGS sequence"/>
</dbReference>
<evidence type="ECO:0000256" key="4">
    <source>
        <dbReference type="SAM" id="Phobius"/>
    </source>
</evidence>
<comment type="caution">
    <text evidence="6">The sequence shown here is derived from an EMBL/GenBank/DDBJ whole genome shotgun (WGS) entry which is preliminary data.</text>
</comment>
<reference evidence="6 7" key="1">
    <citation type="journal article" date="2018" name="Sci. Rep.">
        <title>Genomic signatures of local adaptation to the degree of environmental predictability in rotifers.</title>
        <authorList>
            <person name="Franch-Gras L."/>
            <person name="Hahn C."/>
            <person name="Garcia-Roger E.M."/>
            <person name="Carmona M.J."/>
            <person name="Serra M."/>
            <person name="Gomez A."/>
        </authorList>
    </citation>
    <scope>NUCLEOTIDE SEQUENCE [LARGE SCALE GENOMIC DNA]</scope>
    <source>
        <strain evidence="6">HYR1</strain>
    </source>
</reference>
<dbReference type="Pfam" id="PF04577">
    <property type="entry name" value="Glyco_transf_61"/>
    <property type="match status" value="1"/>
</dbReference>
<feature type="domain" description="Glycosyltransferase 61 catalytic" evidence="5">
    <location>
        <begin position="275"/>
        <end position="373"/>
    </location>
</feature>
<keyword evidence="4" id="KW-0472">Membrane</keyword>
<dbReference type="STRING" id="10195.A0A3M7PEW4"/>
<organism evidence="6 7">
    <name type="scientific">Brachionus plicatilis</name>
    <name type="common">Marine rotifer</name>
    <name type="synonym">Brachionus muelleri</name>
    <dbReference type="NCBI Taxonomy" id="10195"/>
    <lineage>
        <taxon>Eukaryota</taxon>
        <taxon>Metazoa</taxon>
        <taxon>Spiralia</taxon>
        <taxon>Gnathifera</taxon>
        <taxon>Rotifera</taxon>
        <taxon>Eurotatoria</taxon>
        <taxon>Monogononta</taxon>
        <taxon>Pseudotrocha</taxon>
        <taxon>Ploima</taxon>
        <taxon>Brachionidae</taxon>
        <taxon>Brachionus</taxon>
    </lineage>
</organism>
<keyword evidence="4" id="KW-1133">Transmembrane helix</keyword>
<dbReference type="InterPro" id="IPR007657">
    <property type="entry name" value="Glycosyltransferase_61"/>
</dbReference>
<dbReference type="InterPro" id="IPR049625">
    <property type="entry name" value="Glyco_transf_61_cat"/>
</dbReference>